<dbReference type="KEGG" id="dsi:Dsimw501_GD29497"/>
<dbReference type="FunFam" id="4.10.410.10:FF:000070">
    <property type="entry name" value="Seminal fluid protein 24Bc"/>
    <property type="match status" value="1"/>
</dbReference>
<feature type="signal peptide" evidence="1">
    <location>
        <begin position="1"/>
        <end position="17"/>
    </location>
</feature>
<reference evidence="3 4" key="1">
    <citation type="journal article" date="2013" name="Genome Res.">
        <title>A second-generation assembly of the Drosophila simulans genome provides new insights into patterns of lineage-specific divergence.</title>
        <authorList>
            <person name="Hu T.T."/>
            <person name="Eisen M.B."/>
            <person name="Thornton K.R."/>
            <person name="Andolfatto P."/>
        </authorList>
    </citation>
    <scope>NUCLEOTIDE SEQUENCE [LARGE SCALE GENOMIC DNA]</scope>
    <source>
        <strain evidence="4">w501</strain>
    </source>
</reference>
<dbReference type="SUPFAM" id="SSF57362">
    <property type="entry name" value="BPTI-like"/>
    <property type="match status" value="1"/>
</dbReference>
<dbReference type="Proteomes" id="UP000035880">
    <property type="component" value="Chromosome 2L"/>
</dbReference>
<evidence type="ECO:0000259" key="2">
    <source>
        <dbReference type="PROSITE" id="PS50279"/>
    </source>
</evidence>
<dbReference type="GO" id="GO:0004867">
    <property type="term" value="F:serine-type endopeptidase inhibitor activity"/>
    <property type="evidence" value="ECO:0007669"/>
    <property type="project" value="InterPro"/>
</dbReference>
<dbReference type="AlphaFoldDB" id="A0A0J9QVB6"/>
<dbReference type="OrthoDB" id="7838568at2759"/>
<protein>
    <recommendedName>
        <fullName evidence="2">BPTI/Kunitz inhibitor domain-containing protein</fullName>
    </recommendedName>
</protein>
<dbReference type="Pfam" id="PF00014">
    <property type="entry name" value="Kunitz_BPTI"/>
    <property type="match status" value="1"/>
</dbReference>
<evidence type="ECO:0000313" key="4">
    <source>
        <dbReference type="Proteomes" id="UP000035880"/>
    </source>
</evidence>
<name>A0A0J9QVB6_DROSI</name>
<dbReference type="InterPro" id="IPR002223">
    <property type="entry name" value="Kunitz_BPTI"/>
</dbReference>
<evidence type="ECO:0000313" key="3">
    <source>
        <dbReference type="EMBL" id="KMY87936.1"/>
    </source>
</evidence>
<accession>A0A0J9QVB6</accession>
<dbReference type="EMBL" id="CM002910">
    <property type="protein sequence ID" value="KMY87936.1"/>
    <property type="molecule type" value="Genomic_DNA"/>
</dbReference>
<dbReference type="PROSITE" id="PS50279">
    <property type="entry name" value="BPTI_KUNITZ_2"/>
    <property type="match status" value="1"/>
</dbReference>
<sequence>MEMKFVVITFLISYVLAQSNGDCVNKPIVDGNCDQIIKGFTYATEENRCKMFRTKGCTVGGNYFRSREECELKCKGYINWRDIGFESFGIGNWEESVIDDYWVNGSQESEIENISNRGSKKQTPRQNI</sequence>
<dbReference type="InterPro" id="IPR020901">
    <property type="entry name" value="Prtase_inh_Kunz-CS"/>
</dbReference>
<gene>
    <name evidence="3" type="primary">Dsim\GD29497</name>
    <name evidence="3" type="ORF">Dsimw501_GD29497</name>
</gene>
<keyword evidence="1" id="KW-0732">Signal</keyword>
<proteinExistence type="predicted"/>
<dbReference type="Bgee" id="FBgn0270787">
    <property type="expression patterns" value="Expressed in adult organism and 2 other cell types or tissues"/>
</dbReference>
<organism evidence="3 4">
    <name type="scientific">Drosophila simulans</name>
    <name type="common">Fruit fly</name>
    <dbReference type="NCBI Taxonomy" id="7240"/>
    <lineage>
        <taxon>Eukaryota</taxon>
        <taxon>Metazoa</taxon>
        <taxon>Ecdysozoa</taxon>
        <taxon>Arthropoda</taxon>
        <taxon>Hexapoda</taxon>
        <taxon>Insecta</taxon>
        <taxon>Pterygota</taxon>
        <taxon>Neoptera</taxon>
        <taxon>Endopterygota</taxon>
        <taxon>Diptera</taxon>
        <taxon>Brachycera</taxon>
        <taxon>Muscomorpha</taxon>
        <taxon>Ephydroidea</taxon>
        <taxon>Drosophilidae</taxon>
        <taxon>Drosophila</taxon>
        <taxon>Sophophora</taxon>
    </lineage>
</organism>
<dbReference type="InterPro" id="IPR036880">
    <property type="entry name" value="Kunitz_BPTI_sf"/>
</dbReference>
<evidence type="ECO:0000256" key="1">
    <source>
        <dbReference type="SAM" id="SignalP"/>
    </source>
</evidence>
<dbReference type="PROSITE" id="PS00280">
    <property type="entry name" value="BPTI_KUNITZ_1"/>
    <property type="match status" value="1"/>
</dbReference>
<dbReference type="SMART" id="SM00131">
    <property type="entry name" value="KU"/>
    <property type="match status" value="1"/>
</dbReference>
<feature type="domain" description="BPTI/Kunitz inhibitor" evidence="2">
    <location>
        <begin position="23"/>
        <end position="74"/>
    </location>
</feature>
<dbReference type="Gene3D" id="4.10.410.10">
    <property type="entry name" value="Pancreatic trypsin inhibitor Kunitz domain"/>
    <property type="match status" value="1"/>
</dbReference>
<feature type="chain" id="PRO_5005321234" description="BPTI/Kunitz inhibitor domain-containing protein" evidence="1">
    <location>
        <begin position="18"/>
        <end position="128"/>
    </location>
</feature>